<evidence type="ECO:0000313" key="1">
    <source>
        <dbReference type="EMBL" id="KAK4821583.1"/>
    </source>
</evidence>
<sequence length="334" mass="36424">MRLLRAPSNLTLNVSRDGASTTFLGNPFQCFTTLIIKKLFLISSLNLPSFGLKPLFLVLSQQALVKREVFHPSDHFCVPPLDPLHQVHVLLVLRAPELDAVLQVRSHQSRAEGQNPLPRPAGHAAFDAAQDMVCFLGCKCTLLAHVQLFIHQYPQVLLCRAALNPFIPQPVLILGVAPIQVQDPALGLVEPLEFHTGPLLQLVQVPLDDIPSLRHVNRTTQFDVVCKLAEVYKLGEIGLGVAIAAGGLAGRRSAGGLDSSMLVSCLPFLIHLGIESSCTLWKMSLKICQLCSAPLSPREGPDFTLHLTHIPQDCKLHQCMIPAAWAASNLDITN</sequence>
<name>A0AAN7S8K4_MYCAM</name>
<gene>
    <name evidence="1" type="ORF">QYF61_024442</name>
</gene>
<dbReference type="EMBL" id="JAUNZN010000005">
    <property type="protein sequence ID" value="KAK4821583.1"/>
    <property type="molecule type" value="Genomic_DNA"/>
</dbReference>
<dbReference type="AlphaFoldDB" id="A0AAN7S8K4"/>
<evidence type="ECO:0000313" key="2">
    <source>
        <dbReference type="Proteomes" id="UP001333110"/>
    </source>
</evidence>
<protein>
    <submittedName>
        <fullName evidence="1">Uncharacterized protein</fullName>
    </submittedName>
</protein>
<keyword evidence="2" id="KW-1185">Reference proteome</keyword>
<organism evidence="1 2">
    <name type="scientific">Mycteria americana</name>
    <name type="common">Wood stork</name>
    <dbReference type="NCBI Taxonomy" id="33587"/>
    <lineage>
        <taxon>Eukaryota</taxon>
        <taxon>Metazoa</taxon>
        <taxon>Chordata</taxon>
        <taxon>Craniata</taxon>
        <taxon>Vertebrata</taxon>
        <taxon>Euteleostomi</taxon>
        <taxon>Archelosauria</taxon>
        <taxon>Archosauria</taxon>
        <taxon>Dinosauria</taxon>
        <taxon>Saurischia</taxon>
        <taxon>Theropoda</taxon>
        <taxon>Coelurosauria</taxon>
        <taxon>Aves</taxon>
        <taxon>Neognathae</taxon>
        <taxon>Neoaves</taxon>
        <taxon>Aequornithes</taxon>
        <taxon>Ciconiiformes</taxon>
        <taxon>Ciconiidae</taxon>
        <taxon>Mycteria</taxon>
    </lineage>
</organism>
<dbReference type="Proteomes" id="UP001333110">
    <property type="component" value="Unassembled WGS sequence"/>
</dbReference>
<comment type="caution">
    <text evidence="1">The sequence shown here is derived from an EMBL/GenBank/DDBJ whole genome shotgun (WGS) entry which is preliminary data.</text>
</comment>
<reference evidence="1 2" key="1">
    <citation type="journal article" date="2023" name="J. Hered.">
        <title>Chromosome-level genome of the wood stork (Mycteria americana) provides insight into avian chromosome evolution.</title>
        <authorList>
            <person name="Flamio R. Jr."/>
            <person name="Ramstad K.M."/>
        </authorList>
    </citation>
    <scope>NUCLEOTIDE SEQUENCE [LARGE SCALE GENOMIC DNA]</scope>
    <source>
        <strain evidence="1">JAX WOST 10</strain>
    </source>
</reference>
<proteinExistence type="predicted"/>
<accession>A0AAN7S8K4</accession>